<gene>
    <name evidence="2" type="ORF">HaLaN_13289</name>
</gene>
<dbReference type="Proteomes" id="UP000485058">
    <property type="component" value="Unassembled WGS sequence"/>
</dbReference>
<evidence type="ECO:0000313" key="3">
    <source>
        <dbReference type="Proteomes" id="UP000485058"/>
    </source>
</evidence>
<organism evidence="2 3">
    <name type="scientific">Haematococcus lacustris</name>
    <name type="common">Green alga</name>
    <name type="synonym">Haematococcus pluvialis</name>
    <dbReference type="NCBI Taxonomy" id="44745"/>
    <lineage>
        <taxon>Eukaryota</taxon>
        <taxon>Viridiplantae</taxon>
        <taxon>Chlorophyta</taxon>
        <taxon>core chlorophytes</taxon>
        <taxon>Chlorophyceae</taxon>
        <taxon>CS clade</taxon>
        <taxon>Chlamydomonadales</taxon>
        <taxon>Haematococcaceae</taxon>
        <taxon>Haematococcus</taxon>
    </lineage>
</organism>
<name>A0A699ZD38_HAELA</name>
<feature type="region of interest" description="Disordered" evidence="1">
    <location>
        <begin position="102"/>
        <end position="132"/>
    </location>
</feature>
<evidence type="ECO:0000313" key="2">
    <source>
        <dbReference type="EMBL" id="GFH16794.1"/>
    </source>
</evidence>
<accession>A0A699ZD38</accession>
<sequence>MEQVGKAGCVEQVGKAGWVMAVWEGPGKAGWVEQAGLGGAGWVEQVGGAGGCSLAPACLLPLGSPQHELADEGVQGEPVHALANGQHEDGGAAVQAVPRTHQPAGCCEGQDQGGHEPRLGLSSHAASSFGTV</sequence>
<dbReference type="EMBL" id="BLLF01001052">
    <property type="protein sequence ID" value="GFH16794.1"/>
    <property type="molecule type" value="Genomic_DNA"/>
</dbReference>
<protein>
    <submittedName>
        <fullName evidence="2">Uncharacterized protein</fullName>
    </submittedName>
</protein>
<evidence type="ECO:0000256" key="1">
    <source>
        <dbReference type="SAM" id="MobiDB-lite"/>
    </source>
</evidence>
<dbReference type="AlphaFoldDB" id="A0A699ZD38"/>
<proteinExistence type="predicted"/>
<keyword evidence="3" id="KW-1185">Reference proteome</keyword>
<reference evidence="2 3" key="1">
    <citation type="submission" date="2020-02" db="EMBL/GenBank/DDBJ databases">
        <title>Draft genome sequence of Haematococcus lacustris strain NIES-144.</title>
        <authorList>
            <person name="Morimoto D."/>
            <person name="Nakagawa S."/>
            <person name="Yoshida T."/>
            <person name="Sawayama S."/>
        </authorList>
    </citation>
    <scope>NUCLEOTIDE SEQUENCE [LARGE SCALE GENOMIC DNA]</scope>
    <source>
        <strain evidence="2 3">NIES-144</strain>
    </source>
</reference>
<comment type="caution">
    <text evidence="2">The sequence shown here is derived from an EMBL/GenBank/DDBJ whole genome shotgun (WGS) entry which is preliminary data.</text>
</comment>